<sequence length="1058" mass="116588">MPTPVSIARQCLTAEAANAIDEAVAVARRRGHGQTTSLHVVSALLSLPSSVLREACARARGSGPPYPTRLQFKALELCLSVSLDRVPSGQPTEDPPVSNSLMAAIKRSQASQKRQPENFHLYHQLMGQSSINNVIKVELKQLIISILDDPVVSRVFGEAGFRSSEIKLAFLRPFPHLFRYGARQRVPPLFFCSADPDRGGGLDRIKFPFSVMPGFLHGGADANCHRIGEVLLGRSGGSTSNNPLLIGACSHGALREFVQVLGKSNGDDKHDAVLPQELSRFTVIDIESSISEGTVHERLDEVASTVASKLSGEVLVVSIGDLKAFLHAESASSEINSVSRTVERLTTLLVAHRESLRLMGFAASNDAYSDFVGKFPAVEKEWKFQLLPITTLRPSRAESSPRSSLMESFVPFAGFFSSSADYNGEVSTASPFQYLAKYNLCSGKKSEREAIPIPKSALTTSIADQYQCSLPPWLQLTELCSNAEAKDDMVPTSTTVMGLQNEQGDKPQPANQNPPVPVWNTCGMDFQAKTAAGFLTAEERSKMIDDRRVNGERCKSVNLSMSGDMQKDSPPGFSAGLLRMASSLKPSAKESFLTKLLEKSSKSEDRDSGFLRSGSNLSTEDIASPVSTASTNTNVGQRARTVLEIQKLDCTIETRRSHPDICGLDFKAIYKALSEKVRRQQEAVSLISETMARSKARKLEAPCSMGTRGDVWFTLLGPDRMAKWKVAVSLCEVLYGNREHLIHVDLNPQSDHLYHRGKTPVDLIAGELSKKPLCVVFLENVDCADEQVQSSLLQAILTGKFSDSRGREIGIHQAIFLATLTSVKPDQDLHSDEPFRTTGRFSEERVLRAKEWPMQIQVCQANDEPSGSNSMNMNKRKLAGSDVHKASRENLEVHKKHLHRTSSRHLDLNLPAENAEPRDYDERGMECDAIFDNSKAWLLDFMDRTDANVMFKPYDFDTLAQKISKDIRDAFHQTIGLKCTIEIEAKVMEQLLSTIYGSDGDEEELTKSTAQLLSRDFAQIRQQCQLTDSSTVRLLACEDVPVEDIVPGNCLPCRVYVS</sequence>
<feature type="domain" description="Clp R" evidence="6">
    <location>
        <begin position="8"/>
        <end position="176"/>
    </location>
</feature>
<keyword evidence="3" id="KW-0805">Transcription regulation</keyword>
<reference evidence="7 8" key="1">
    <citation type="journal article" date="2023" name="Hortic Res">
        <title>Pangenome of water caltrop reveals structural variations and asymmetric subgenome divergence after allopolyploidization.</title>
        <authorList>
            <person name="Zhang X."/>
            <person name="Chen Y."/>
            <person name="Wang L."/>
            <person name="Yuan Y."/>
            <person name="Fang M."/>
            <person name="Shi L."/>
            <person name="Lu R."/>
            <person name="Comes H.P."/>
            <person name="Ma Y."/>
            <person name="Chen Y."/>
            <person name="Huang G."/>
            <person name="Zhou Y."/>
            <person name="Zheng Z."/>
            <person name="Qiu Y."/>
        </authorList>
    </citation>
    <scope>NUCLEOTIDE SEQUENCE [LARGE SCALE GENOMIC DNA]</scope>
    <source>
        <strain evidence="7">F231</strain>
    </source>
</reference>
<evidence type="ECO:0000313" key="8">
    <source>
        <dbReference type="Proteomes" id="UP001346149"/>
    </source>
</evidence>
<evidence type="ECO:0000313" key="7">
    <source>
        <dbReference type="EMBL" id="KAK4785457.1"/>
    </source>
</evidence>
<keyword evidence="2 5" id="KW-0677">Repeat</keyword>
<dbReference type="GO" id="GO:0016887">
    <property type="term" value="F:ATP hydrolysis activity"/>
    <property type="evidence" value="ECO:0007669"/>
    <property type="project" value="InterPro"/>
</dbReference>
<comment type="caution">
    <text evidence="7">The sequence shown here is derived from an EMBL/GenBank/DDBJ whole genome shotgun (WGS) entry which is preliminary data.</text>
</comment>
<dbReference type="Pfam" id="PF23569">
    <property type="entry name" value="NBD_SMAX1"/>
    <property type="match status" value="1"/>
</dbReference>
<evidence type="ECO:0000256" key="3">
    <source>
        <dbReference type="ARBA" id="ARBA00023015"/>
    </source>
</evidence>
<gene>
    <name evidence="7" type="ORF">SAY86_002146</name>
</gene>
<dbReference type="InterPro" id="IPR058954">
    <property type="entry name" value="AAA_lid_SMAX1"/>
</dbReference>
<dbReference type="InterPro" id="IPR051650">
    <property type="entry name" value="SL_signaling_regulator"/>
</dbReference>
<keyword evidence="8" id="KW-1185">Reference proteome</keyword>
<evidence type="ECO:0000259" key="6">
    <source>
        <dbReference type="PROSITE" id="PS51903"/>
    </source>
</evidence>
<comment type="similarity">
    <text evidence="1">Belongs to the ClpA/ClpB family.</text>
</comment>
<protein>
    <recommendedName>
        <fullName evidence="6">Clp R domain-containing protein</fullName>
    </recommendedName>
</protein>
<dbReference type="PANTHER" id="PTHR43572">
    <property type="entry name" value="CHAPERONE PROTEIN CLPD, CHLOROPLASTIC"/>
    <property type="match status" value="1"/>
</dbReference>
<dbReference type="Gene3D" id="1.10.1780.10">
    <property type="entry name" value="Clp, N-terminal domain"/>
    <property type="match status" value="1"/>
</dbReference>
<dbReference type="InterPro" id="IPR058680">
    <property type="entry name" value="NBD_SMAX1-like"/>
</dbReference>
<dbReference type="EMBL" id="JAXQNO010000013">
    <property type="protein sequence ID" value="KAK4785457.1"/>
    <property type="molecule type" value="Genomic_DNA"/>
</dbReference>
<dbReference type="Proteomes" id="UP001346149">
    <property type="component" value="Unassembled WGS sequence"/>
</dbReference>
<dbReference type="Pfam" id="PF26587">
    <property type="entry name" value="AAA_lid_SMAX1"/>
    <property type="match status" value="1"/>
</dbReference>
<dbReference type="Pfam" id="PF07724">
    <property type="entry name" value="AAA_2"/>
    <property type="match status" value="1"/>
</dbReference>
<name>A0AAN7LF48_TRANT</name>
<dbReference type="InterPro" id="IPR036628">
    <property type="entry name" value="Clp_N_dom_sf"/>
</dbReference>
<dbReference type="Gene3D" id="3.40.50.300">
    <property type="entry name" value="P-loop containing nucleotide triphosphate hydrolases"/>
    <property type="match status" value="1"/>
</dbReference>
<evidence type="ECO:0000256" key="5">
    <source>
        <dbReference type="PROSITE-ProRule" id="PRU01251"/>
    </source>
</evidence>
<dbReference type="SUPFAM" id="SSF81923">
    <property type="entry name" value="Double Clp-N motif"/>
    <property type="match status" value="1"/>
</dbReference>
<dbReference type="PANTHER" id="PTHR43572:SF49">
    <property type="entry name" value="PROTEIN SMAX1-LIKE 8"/>
    <property type="match status" value="1"/>
</dbReference>
<proteinExistence type="inferred from homology"/>
<dbReference type="InterPro" id="IPR004176">
    <property type="entry name" value="Clp_R_N"/>
</dbReference>
<evidence type="ECO:0000256" key="4">
    <source>
        <dbReference type="ARBA" id="ARBA00023163"/>
    </source>
</evidence>
<dbReference type="GO" id="GO:0005524">
    <property type="term" value="F:ATP binding"/>
    <property type="evidence" value="ECO:0007669"/>
    <property type="project" value="InterPro"/>
</dbReference>
<accession>A0AAN7LF48</accession>
<keyword evidence="4" id="KW-0804">Transcription</keyword>
<dbReference type="Pfam" id="PF02861">
    <property type="entry name" value="Clp_N"/>
    <property type="match status" value="1"/>
</dbReference>
<dbReference type="SUPFAM" id="SSF52540">
    <property type="entry name" value="P-loop containing nucleoside triphosphate hydrolases"/>
    <property type="match status" value="1"/>
</dbReference>
<dbReference type="AlphaFoldDB" id="A0AAN7LF48"/>
<evidence type="ECO:0000256" key="2">
    <source>
        <dbReference type="ARBA" id="ARBA00022737"/>
    </source>
</evidence>
<organism evidence="7 8">
    <name type="scientific">Trapa natans</name>
    <name type="common">Water chestnut</name>
    <dbReference type="NCBI Taxonomy" id="22666"/>
    <lineage>
        <taxon>Eukaryota</taxon>
        <taxon>Viridiplantae</taxon>
        <taxon>Streptophyta</taxon>
        <taxon>Embryophyta</taxon>
        <taxon>Tracheophyta</taxon>
        <taxon>Spermatophyta</taxon>
        <taxon>Magnoliopsida</taxon>
        <taxon>eudicotyledons</taxon>
        <taxon>Gunneridae</taxon>
        <taxon>Pentapetalae</taxon>
        <taxon>rosids</taxon>
        <taxon>malvids</taxon>
        <taxon>Myrtales</taxon>
        <taxon>Lythraceae</taxon>
        <taxon>Trapa</taxon>
    </lineage>
</organism>
<dbReference type="InterPro" id="IPR003959">
    <property type="entry name" value="ATPase_AAA_core"/>
</dbReference>
<dbReference type="PROSITE" id="PS51903">
    <property type="entry name" value="CLP_R"/>
    <property type="match status" value="1"/>
</dbReference>
<dbReference type="InterPro" id="IPR027417">
    <property type="entry name" value="P-loop_NTPase"/>
</dbReference>
<evidence type="ECO:0000256" key="1">
    <source>
        <dbReference type="ARBA" id="ARBA00008675"/>
    </source>
</evidence>